<accession>A0ABV0YFK7</accession>
<keyword evidence="2" id="KW-1185">Reference proteome</keyword>
<evidence type="ECO:0000313" key="2">
    <source>
        <dbReference type="Proteomes" id="UP001469553"/>
    </source>
</evidence>
<gene>
    <name evidence="1" type="ORF">AMECASPLE_022881</name>
</gene>
<dbReference type="EMBL" id="JAHRIP010030284">
    <property type="protein sequence ID" value="MEQ2292410.1"/>
    <property type="molecule type" value="Genomic_DNA"/>
</dbReference>
<sequence length="97" mass="11353">MPERLQASTRLWINRIYSPAGCYLAFSTTNLFQRTLFTLHHTPRPTPDTDIAEPSFVSQDQETKATFRPTFVVQSCFQFPALLSSWQFPFQTYWRVS</sequence>
<protein>
    <submittedName>
        <fullName evidence="1">Uncharacterized protein</fullName>
    </submittedName>
</protein>
<organism evidence="1 2">
    <name type="scientific">Ameca splendens</name>
    <dbReference type="NCBI Taxonomy" id="208324"/>
    <lineage>
        <taxon>Eukaryota</taxon>
        <taxon>Metazoa</taxon>
        <taxon>Chordata</taxon>
        <taxon>Craniata</taxon>
        <taxon>Vertebrata</taxon>
        <taxon>Euteleostomi</taxon>
        <taxon>Actinopterygii</taxon>
        <taxon>Neopterygii</taxon>
        <taxon>Teleostei</taxon>
        <taxon>Neoteleostei</taxon>
        <taxon>Acanthomorphata</taxon>
        <taxon>Ovalentaria</taxon>
        <taxon>Atherinomorphae</taxon>
        <taxon>Cyprinodontiformes</taxon>
        <taxon>Goodeidae</taxon>
        <taxon>Ameca</taxon>
    </lineage>
</organism>
<reference evidence="1 2" key="1">
    <citation type="submission" date="2021-06" db="EMBL/GenBank/DDBJ databases">
        <authorList>
            <person name="Palmer J.M."/>
        </authorList>
    </citation>
    <scope>NUCLEOTIDE SEQUENCE [LARGE SCALE GENOMIC DNA]</scope>
    <source>
        <strain evidence="1 2">AS_MEX2019</strain>
        <tissue evidence="1">Muscle</tissue>
    </source>
</reference>
<dbReference type="Proteomes" id="UP001469553">
    <property type="component" value="Unassembled WGS sequence"/>
</dbReference>
<name>A0ABV0YFK7_9TELE</name>
<proteinExistence type="predicted"/>
<comment type="caution">
    <text evidence="1">The sequence shown here is derived from an EMBL/GenBank/DDBJ whole genome shotgun (WGS) entry which is preliminary data.</text>
</comment>
<evidence type="ECO:0000313" key="1">
    <source>
        <dbReference type="EMBL" id="MEQ2292410.1"/>
    </source>
</evidence>